<dbReference type="RefSeq" id="WP_160066572.1">
    <property type="nucleotide sequence ID" value="NZ_WUYX01000060.1"/>
</dbReference>
<dbReference type="Gene3D" id="1.10.10.10">
    <property type="entry name" value="Winged helix-like DNA-binding domain superfamily/Winged helix DNA-binding domain"/>
    <property type="match status" value="1"/>
</dbReference>
<comment type="caution">
    <text evidence="3">The sequence shown here is derived from an EMBL/GenBank/DDBJ whole genome shotgun (WGS) entry which is preliminary data.</text>
</comment>
<sequence length="448" mass="48477">MSSRLDTEQTTTAFDILATPKRRYLLAALSERTGPLSLETLAVEVAVTEHGTPIVTDEQVRNAHIELLHCHVPRLLDEGLLTAVDTGSESESESGAEDGAETETESESDTDGARTIALADHPILEAEWVSRLLDELAAGATSREATLNRTLEALQPARRRTSCAILARQREPLAVADLAAMLAARTADADTRLVDLAQSDWKPFATRLVHNDLPALAEAGLVEYDRSSQTVSIAPDAPQWRSDWLAASPLGEIGAMLETSRELADAETAGLASDDTADDATSSGACWTIEGQENVVAAGQDIADHAEEELFVTVPDGGMIQRRCLERWRAAAERGVDVYIGSESAEVQETVQSAIPEATVCEPQSDWLNFPVEQLHHGRVVFADRERVMLVTIDDENGDLRATAITGEGAENTLVKLVREHVGPRLDRLESRRADGEAVTDQETPLPL</sequence>
<evidence type="ECO:0000313" key="4">
    <source>
        <dbReference type="Proteomes" id="UP000434101"/>
    </source>
</evidence>
<evidence type="ECO:0000313" key="3">
    <source>
        <dbReference type="EMBL" id="MXV63759.1"/>
    </source>
</evidence>
<feature type="region of interest" description="Disordered" evidence="1">
    <location>
        <begin position="428"/>
        <end position="448"/>
    </location>
</feature>
<dbReference type="EMBL" id="WUYX01000060">
    <property type="protein sequence ID" value="MXV63759.1"/>
    <property type="molecule type" value="Genomic_DNA"/>
</dbReference>
<feature type="compositionally biased region" description="Acidic residues" evidence="1">
    <location>
        <begin position="88"/>
        <end position="110"/>
    </location>
</feature>
<gene>
    <name evidence="3" type="ORF">GS429_17170</name>
</gene>
<dbReference type="InterPro" id="IPR036388">
    <property type="entry name" value="WH-like_DNA-bd_sf"/>
</dbReference>
<evidence type="ECO:0000259" key="2">
    <source>
        <dbReference type="Pfam" id="PF24035"/>
    </source>
</evidence>
<feature type="domain" description="DUF7344" evidence="2">
    <location>
        <begin position="152"/>
        <end position="232"/>
    </location>
</feature>
<feature type="domain" description="DUF7344" evidence="2">
    <location>
        <begin position="14"/>
        <end position="82"/>
    </location>
</feature>
<feature type="region of interest" description="Disordered" evidence="1">
    <location>
        <begin position="85"/>
        <end position="112"/>
    </location>
</feature>
<keyword evidence="4" id="KW-1185">Reference proteome</keyword>
<evidence type="ECO:0000256" key="1">
    <source>
        <dbReference type="SAM" id="MobiDB-lite"/>
    </source>
</evidence>
<proteinExistence type="predicted"/>
<organism evidence="3 4">
    <name type="scientific">Natronorubrum halalkaliphilum</name>
    <dbReference type="NCBI Taxonomy" id="2691917"/>
    <lineage>
        <taxon>Archaea</taxon>
        <taxon>Methanobacteriati</taxon>
        <taxon>Methanobacteriota</taxon>
        <taxon>Stenosarchaea group</taxon>
        <taxon>Halobacteria</taxon>
        <taxon>Halobacteriales</taxon>
        <taxon>Natrialbaceae</taxon>
        <taxon>Natronorubrum</taxon>
    </lineage>
</organism>
<reference evidence="3 4" key="1">
    <citation type="submission" date="2020-01" db="EMBL/GenBank/DDBJ databases">
        <title>Natronorubrum sp. JWXQ-INN 674 isolated from Inner Mongolia Autonomous Region of China.</title>
        <authorList>
            <person name="Xue Q."/>
        </authorList>
    </citation>
    <scope>NUCLEOTIDE SEQUENCE [LARGE SCALE GENOMIC DNA]</scope>
    <source>
        <strain evidence="3 4">JWXQ-INN-674</strain>
    </source>
</reference>
<protein>
    <recommendedName>
        <fullName evidence="2">DUF7344 domain-containing protein</fullName>
    </recommendedName>
</protein>
<accession>A0A6B0VT95</accession>
<name>A0A6B0VT95_9EURY</name>
<dbReference type="OrthoDB" id="247722at2157"/>
<dbReference type="Proteomes" id="UP000434101">
    <property type="component" value="Unassembled WGS sequence"/>
</dbReference>
<dbReference type="Pfam" id="PF24035">
    <property type="entry name" value="DUF7344"/>
    <property type="match status" value="2"/>
</dbReference>
<dbReference type="AlphaFoldDB" id="A0A6B0VT95"/>
<dbReference type="InterPro" id="IPR055768">
    <property type="entry name" value="DUF7344"/>
</dbReference>